<feature type="compositionally biased region" description="Polar residues" evidence="1">
    <location>
        <begin position="161"/>
        <end position="173"/>
    </location>
</feature>
<organism evidence="3">
    <name type="scientific">Myoviridae sp. ctNrE4</name>
    <dbReference type="NCBI Taxonomy" id="2825092"/>
    <lineage>
        <taxon>Viruses</taxon>
        <taxon>Duplodnaviria</taxon>
        <taxon>Heunggongvirae</taxon>
        <taxon>Uroviricota</taxon>
        <taxon>Caudoviricetes</taxon>
    </lineage>
</organism>
<sequence>MAKSNFKVFAEGVAPANIQSDYEYETDTQRVSGVVPGIAVPSLHNKIYKQATIMAAAIAQVIVQAGFDAMDDDYTGLVSNLRKTFVGSVNGIKPDANGNIDLTSVLENIRRMTYPRIGDVIMTKNPENPSVKYTGTTWELLEEKTFIMSAGNTAKVGEKGGSNTHTSTVSEMPSHTHGYTMGLAGGHDHDRGNMEIFGELPLPTHTGRWDRYVRGAFWTEGGNGGSKSHEIEGSDFPESGRWWDITYANFYASRAWTGRTSYAAAHNHSLSINSAGSGQAWDSRPKYIALYIWIRTE</sequence>
<feature type="region of interest" description="Disordered" evidence="1">
    <location>
        <begin position="154"/>
        <end position="185"/>
    </location>
</feature>
<feature type="domain" description="Baseplate structural protein Gp10 C-terminal" evidence="2">
    <location>
        <begin position="111"/>
        <end position="296"/>
    </location>
</feature>
<evidence type="ECO:0000313" key="3">
    <source>
        <dbReference type="EMBL" id="DAF91323.1"/>
    </source>
</evidence>
<dbReference type="EMBL" id="BK016050">
    <property type="protein sequence ID" value="DAF91323.1"/>
    <property type="molecule type" value="Genomic_DNA"/>
</dbReference>
<dbReference type="Pfam" id="PF21939">
    <property type="entry name" value="Gp10_C"/>
    <property type="match status" value="1"/>
</dbReference>
<proteinExistence type="predicted"/>
<accession>A0A8S5UA49</accession>
<protein>
    <submittedName>
        <fullName evidence="3">Baseplate protein</fullName>
    </submittedName>
</protein>
<dbReference type="InterPro" id="IPR053827">
    <property type="entry name" value="Gp10_C"/>
</dbReference>
<reference evidence="3" key="1">
    <citation type="journal article" date="2021" name="Proc. Natl. Acad. Sci. U.S.A.">
        <title>A Catalog of Tens of Thousands of Viruses from Human Metagenomes Reveals Hidden Associations with Chronic Diseases.</title>
        <authorList>
            <person name="Tisza M.J."/>
            <person name="Buck C.B."/>
        </authorList>
    </citation>
    <scope>NUCLEOTIDE SEQUENCE</scope>
    <source>
        <strain evidence="3">CtNrE4</strain>
    </source>
</reference>
<dbReference type="SUPFAM" id="SSF88874">
    <property type="entry name" value="Receptor-binding domain of short tail fibre protein gp12"/>
    <property type="match status" value="1"/>
</dbReference>
<name>A0A8S5UA49_9CAUD</name>
<evidence type="ECO:0000259" key="2">
    <source>
        <dbReference type="Pfam" id="PF21939"/>
    </source>
</evidence>
<evidence type="ECO:0000256" key="1">
    <source>
        <dbReference type="SAM" id="MobiDB-lite"/>
    </source>
</evidence>